<dbReference type="PANTHER" id="PTHR43625:SF40">
    <property type="entry name" value="ALDO-KETO REDUCTASE YAKC [NADP(+)]"/>
    <property type="match status" value="1"/>
</dbReference>
<dbReference type="GO" id="GO:0005737">
    <property type="term" value="C:cytoplasm"/>
    <property type="evidence" value="ECO:0007669"/>
    <property type="project" value="TreeGrafter"/>
</dbReference>
<evidence type="ECO:0000313" key="3">
    <source>
        <dbReference type="EMBL" id="AXY23894.1"/>
    </source>
</evidence>
<feature type="domain" description="NADP-dependent oxidoreductase" evidence="2">
    <location>
        <begin position="24"/>
        <end position="286"/>
    </location>
</feature>
<dbReference type="PANTHER" id="PTHR43625">
    <property type="entry name" value="AFLATOXIN B1 ALDEHYDE REDUCTASE"/>
    <property type="match status" value="1"/>
</dbReference>
<sequence>MTHSSGNATRSGNFAIGGDLTIHRLGFGAMRLTGSGIWGPPADHDEAIRTLKRLPELGVNFIDTADAYGPDVSEWLIREALHPYPKGLVIATKGGLTRSGPDIWKPVGRPEYLLQQVHKSLRNLGVEQIDLWQLHRIDPTVPADEQFDAIRSFIDQKLIRHAGLSEVSIEDIKAASKFFNVATVQNRYNLVDRTSEDVLDYCAARNIGFIPWFPLAAGDLAKPGSILDTMAGKYGAHPSQIALAWVLKRSPVMLPIPGTSKVVHLEQNVAAADITLSDEDFAALDSEGRKAFQSTP</sequence>
<geneLocation type="plasmid" evidence="3 4">
    <name>unnamed1</name>
</geneLocation>
<dbReference type="InterPro" id="IPR050791">
    <property type="entry name" value="Aldo-Keto_reductase"/>
</dbReference>
<dbReference type="KEGG" id="ksc:CD178_03150"/>
<dbReference type="InterPro" id="IPR020471">
    <property type="entry name" value="AKR"/>
</dbReference>
<organism evidence="3 4">
    <name type="scientific">Komagataeibacter saccharivorans</name>
    <dbReference type="NCBI Taxonomy" id="265959"/>
    <lineage>
        <taxon>Bacteria</taxon>
        <taxon>Pseudomonadati</taxon>
        <taxon>Pseudomonadota</taxon>
        <taxon>Alphaproteobacteria</taxon>
        <taxon>Acetobacterales</taxon>
        <taxon>Acetobacteraceae</taxon>
        <taxon>Komagataeibacter</taxon>
    </lineage>
</organism>
<dbReference type="EC" id="1.-.-.-" evidence="3"/>
<proteinExistence type="predicted"/>
<dbReference type="Gene3D" id="3.20.20.100">
    <property type="entry name" value="NADP-dependent oxidoreductase domain"/>
    <property type="match status" value="1"/>
</dbReference>
<gene>
    <name evidence="3" type="primary">ydbC</name>
    <name evidence="3" type="ORF">CD178_03150</name>
</gene>
<dbReference type="CDD" id="cd19088">
    <property type="entry name" value="AKR_AKR13B1"/>
    <property type="match status" value="1"/>
</dbReference>
<accession>A0A347WGA1</accession>
<evidence type="ECO:0000259" key="2">
    <source>
        <dbReference type="Pfam" id="PF00248"/>
    </source>
</evidence>
<keyword evidence="3" id="KW-0614">Plasmid</keyword>
<reference evidence="3 4" key="1">
    <citation type="submission" date="2017-08" db="EMBL/GenBank/DDBJ databases">
        <title>Complete genome sequence of Gluconacetobacter saccharivorans CV1 isolated from Fermented Vinegar.</title>
        <authorList>
            <person name="Kim S.-Y."/>
        </authorList>
    </citation>
    <scope>NUCLEOTIDE SEQUENCE [LARGE SCALE GENOMIC DNA]</scope>
    <source>
        <strain evidence="3 4">CV1</strain>
        <plasmid evidence="3 4">unnamed1</plasmid>
    </source>
</reference>
<evidence type="ECO:0000313" key="4">
    <source>
        <dbReference type="Proteomes" id="UP000264120"/>
    </source>
</evidence>
<dbReference type="RefSeq" id="WP_118963805.1">
    <property type="nucleotide sequence ID" value="NZ_CP023037.1"/>
</dbReference>
<name>A0A347WGA1_9PROT</name>
<evidence type="ECO:0000256" key="1">
    <source>
        <dbReference type="ARBA" id="ARBA00023002"/>
    </source>
</evidence>
<dbReference type="OrthoDB" id="9773828at2"/>
<dbReference type="InterPro" id="IPR023210">
    <property type="entry name" value="NADP_OxRdtase_dom"/>
</dbReference>
<dbReference type="SUPFAM" id="SSF51430">
    <property type="entry name" value="NAD(P)-linked oxidoreductase"/>
    <property type="match status" value="1"/>
</dbReference>
<protein>
    <submittedName>
        <fullName evidence="3">Oxidoreductase YdbC</fullName>
        <ecNumber evidence="3">1.-.-.-</ecNumber>
    </submittedName>
</protein>
<dbReference type="AlphaFoldDB" id="A0A347WGA1"/>
<dbReference type="InterPro" id="IPR036812">
    <property type="entry name" value="NAD(P)_OxRdtase_dom_sf"/>
</dbReference>
<dbReference type="EMBL" id="CP023037">
    <property type="protein sequence ID" value="AXY23894.1"/>
    <property type="molecule type" value="Genomic_DNA"/>
</dbReference>
<dbReference type="Pfam" id="PF00248">
    <property type="entry name" value="Aldo_ket_red"/>
    <property type="match status" value="1"/>
</dbReference>
<keyword evidence="1 3" id="KW-0560">Oxidoreductase</keyword>
<dbReference type="GO" id="GO:0016491">
    <property type="term" value="F:oxidoreductase activity"/>
    <property type="evidence" value="ECO:0007669"/>
    <property type="project" value="UniProtKB-KW"/>
</dbReference>
<dbReference type="Proteomes" id="UP000264120">
    <property type="component" value="Plasmid unnamed1"/>
</dbReference>
<dbReference type="PRINTS" id="PR00069">
    <property type="entry name" value="ALDKETRDTASE"/>
</dbReference>
<keyword evidence="4" id="KW-1185">Reference proteome</keyword>